<keyword evidence="3" id="KW-1185">Reference proteome</keyword>
<evidence type="ECO:0000313" key="3">
    <source>
        <dbReference type="Proteomes" id="UP000775213"/>
    </source>
</evidence>
<accession>A0AAV7GL41</accession>
<protein>
    <submittedName>
        <fullName evidence="2">Uncharacterized protein</fullName>
    </submittedName>
</protein>
<dbReference type="AlphaFoldDB" id="A0AAV7GL41"/>
<reference evidence="2 3" key="1">
    <citation type="journal article" date="2021" name="Hortic Res">
        <title>Chromosome-scale assembly of the Dendrobium chrysotoxum genome enhances the understanding of orchid evolution.</title>
        <authorList>
            <person name="Zhang Y."/>
            <person name="Zhang G.Q."/>
            <person name="Zhang D."/>
            <person name="Liu X.D."/>
            <person name="Xu X.Y."/>
            <person name="Sun W.H."/>
            <person name="Yu X."/>
            <person name="Zhu X."/>
            <person name="Wang Z.W."/>
            <person name="Zhao X."/>
            <person name="Zhong W.Y."/>
            <person name="Chen H."/>
            <person name="Yin W.L."/>
            <person name="Huang T."/>
            <person name="Niu S.C."/>
            <person name="Liu Z.J."/>
        </authorList>
    </citation>
    <scope>NUCLEOTIDE SEQUENCE [LARGE SCALE GENOMIC DNA]</scope>
    <source>
        <strain evidence="2">Lindl</strain>
    </source>
</reference>
<gene>
    <name evidence="1" type="ORF">IEQ34_015011</name>
    <name evidence="2" type="ORF">IEQ34_015118</name>
</gene>
<dbReference type="EMBL" id="JAGFBR010000013">
    <property type="protein sequence ID" value="KAH0457104.1"/>
    <property type="molecule type" value="Genomic_DNA"/>
</dbReference>
<reference evidence="2" key="2">
    <citation type="submission" date="2021-03" db="EMBL/GenBank/DDBJ databases">
        <authorList>
            <person name="Zhang Y."/>
            <person name="Zhang G.-Q."/>
            <person name="Huang T."/>
            <person name="Niu S.-C."/>
            <person name="Liu Z.-J."/>
        </authorList>
    </citation>
    <scope>NUCLEOTIDE SEQUENCE</scope>
    <source>
        <strain evidence="2">Lindl</strain>
        <tissue evidence="2">Fresh leaves</tissue>
    </source>
</reference>
<evidence type="ECO:0000313" key="2">
    <source>
        <dbReference type="EMBL" id="KAH0457211.1"/>
    </source>
</evidence>
<name>A0AAV7GL41_DENCH</name>
<comment type="caution">
    <text evidence="2">The sequence shown here is derived from an EMBL/GenBank/DDBJ whole genome shotgun (WGS) entry which is preliminary data.</text>
</comment>
<evidence type="ECO:0000313" key="1">
    <source>
        <dbReference type="EMBL" id="KAH0457104.1"/>
    </source>
</evidence>
<dbReference type="Proteomes" id="UP000775213">
    <property type="component" value="Unassembled WGS sequence"/>
</dbReference>
<dbReference type="EMBL" id="JAGFBR010000013">
    <property type="protein sequence ID" value="KAH0457211.1"/>
    <property type="molecule type" value="Genomic_DNA"/>
</dbReference>
<organism evidence="2 3">
    <name type="scientific">Dendrobium chrysotoxum</name>
    <name type="common">Orchid</name>
    <dbReference type="NCBI Taxonomy" id="161865"/>
    <lineage>
        <taxon>Eukaryota</taxon>
        <taxon>Viridiplantae</taxon>
        <taxon>Streptophyta</taxon>
        <taxon>Embryophyta</taxon>
        <taxon>Tracheophyta</taxon>
        <taxon>Spermatophyta</taxon>
        <taxon>Magnoliopsida</taxon>
        <taxon>Liliopsida</taxon>
        <taxon>Asparagales</taxon>
        <taxon>Orchidaceae</taxon>
        <taxon>Epidendroideae</taxon>
        <taxon>Malaxideae</taxon>
        <taxon>Dendrobiinae</taxon>
        <taxon>Dendrobium</taxon>
    </lineage>
</organism>
<proteinExistence type="predicted"/>
<sequence>MAFMEKSSTSSGPRSKSDNELDQHLKLFQTFKSLAFNDANKFFYLTWVSKIVMKYEADFLLCPVMHLIMSAPRRKKFIRGLRDQL</sequence>